<organism evidence="2 3">
    <name type="scientific">Vigna angularis var. angularis</name>
    <dbReference type="NCBI Taxonomy" id="157739"/>
    <lineage>
        <taxon>Eukaryota</taxon>
        <taxon>Viridiplantae</taxon>
        <taxon>Streptophyta</taxon>
        <taxon>Embryophyta</taxon>
        <taxon>Tracheophyta</taxon>
        <taxon>Spermatophyta</taxon>
        <taxon>Magnoliopsida</taxon>
        <taxon>eudicotyledons</taxon>
        <taxon>Gunneridae</taxon>
        <taxon>Pentapetalae</taxon>
        <taxon>rosids</taxon>
        <taxon>fabids</taxon>
        <taxon>Fabales</taxon>
        <taxon>Fabaceae</taxon>
        <taxon>Papilionoideae</taxon>
        <taxon>50 kb inversion clade</taxon>
        <taxon>NPAAA clade</taxon>
        <taxon>indigoferoid/millettioid clade</taxon>
        <taxon>Phaseoleae</taxon>
        <taxon>Vigna</taxon>
    </lineage>
</organism>
<sequence>MNLKMASLFLSKKISSSVNFSVFDVIQTSGCKVTNSFNNLGNGTQNFANAKIMLTGGCCCCCTSFYLHGTVSPNRTSTKSPPLLNHHSPTTLLVSP</sequence>
<keyword evidence="3" id="KW-1185">Reference proteome</keyword>
<reference evidence="2 3" key="1">
    <citation type="journal article" date="2015" name="Sci. Rep.">
        <title>The power of single molecule real-time sequencing technology in the de novo assembly of a eukaryotic genome.</title>
        <authorList>
            <person name="Sakai H."/>
            <person name="Naito K."/>
            <person name="Ogiso-Tanaka E."/>
            <person name="Takahashi Y."/>
            <person name="Iseki K."/>
            <person name="Muto C."/>
            <person name="Satou K."/>
            <person name="Teruya K."/>
            <person name="Shiroma A."/>
            <person name="Shimoji M."/>
            <person name="Hirano T."/>
            <person name="Itoh T."/>
            <person name="Kaga A."/>
            <person name="Tomooka N."/>
        </authorList>
    </citation>
    <scope>NUCLEOTIDE SEQUENCE [LARGE SCALE GENOMIC DNA]</scope>
    <source>
        <strain evidence="3">cv. Shumari</strain>
    </source>
</reference>
<feature type="region of interest" description="Disordered" evidence="1">
    <location>
        <begin position="74"/>
        <end position="96"/>
    </location>
</feature>
<evidence type="ECO:0000313" key="2">
    <source>
        <dbReference type="EMBL" id="BAT94327.1"/>
    </source>
</evidence>
<protein>
    <submittedName>
        <fullName evidence="2">Uncharacterized protein</fullName>
    </submittedName>
</protein>
<evidence type="ECO:0000313" key="3">
    <source>
        <dbReference type="Proteomes" id="UP000291084"/>
    </source>
</evidence>
<dbReference type="OrthoDB" id="10543167at2759"/>
<dbReference type="EMBL" id="AP015041">
    <property type="protein sequence ID" value="BAT94327.1"/>
    <property type="molecule type" value="Genomic_DNA"/>
</dbReference>
<feature type="compositionally biased region" description="Polar residues" evidence="1">
    <location>
        <begin position="87"/>
        <end position="96"/>
    </location>
</feature>
<proteinExistence type="predicted"/>
<dbReference type="AlphaFoldDB" id="A0A0S3SNI6"/>
<accession>A0A0S3SNI6</accession>
<name>A0A0S3SNI6_PHAAN</name>
<dbReference type="Proteomes" id="UP000291084">
    <property type="component" value="Chromosome 8"/>
</dbReference>
<evidence type="ECO:0000256" key="1">
    <source>
        <dbReference type="SAM" id="MobiDB-lite"/>
    </source>
</evidence>
<gene>
    <name evidence="2" type="primary">Vigan.08G092200</name>
    <name evidence="2" type="ORF">VIGAN_08092200</name>
</gene>